<protein>
    <submittedName>
        <fullName evidence="3">DUF4309 domain-containing protein</fullName>
    </submittedName>
</protein>
<name>A0A927BXN8_9BACL</name>
<evidence type="ECO:0000256" key="1">
    <source>
        <dbReference type="SAM" id="MobiDB-lite"/>
    </source>
</evidence>
<proteinExistence type="predicted"/>
<dbReference type="AlphaFoldDB" id="A0A927BXN8"/>
<dbReference type="PROSITE" id="PS51257">
    <property type="entry name" value="PROKAR_LIPOPROTEIN"/>
    <property type="match status" value="1"/>
</dbReference>
<dbReference type="Proteomes" id="UP000621560">
    <property type="component" value="Unassembled WGS sequence"/>
</dbReference>
<dbReference type="Pfam" id="PF14172">
    <property type="entry name" value="DUF4309"/>
    <property type="match status" value="1"/>
</dbReference>
<evidence type="ECO:0000313" key="3">
    <source>
        <dbReference type="EMBL" id="MBD2847238.1"/>
    </source>
</evidence>
<comment type="caution">
    <text evidence="3">The sequence shown here is derived from an EMBL/GenBank/DDBJ whole genome shotgun (WGS) entry which is preliminary data.</text>
</comment>
<dbReference type="RefSeq" id="WP_190920345.1">
    <property type="nucleotide sequence ID" value="NZ_JACXIZ010000035.1"/>
</dbReference>
<dbReference type="InterPro" id="IPR025453">
    <property type="entry name" value="DUF4309"/>
</dbReference>
<gene>
    <name evidence="3" type="ORF">IDH44_18725</name>
</gene>
<accession>A0A927BXN8</accession>
<sequence>MRRAKLALAAMLLVGAVMTGCTAEEAPQQNESDNATPEPPGTGNTNELREPDEGGLPAQSAWPEGLYEGEMEGVPFAIGDYTNTLEEALGQPSSRDYFSGGLYYRYPTVVFFTDAGMDDEGQVQPGKITALGFPEGAALLGVTVGDSLDAIAAVLGEPDALLSPEDTMNSELYDEMWAMEYDLGEYVLVFSAADREAPTSGAYYLPL</sequence>
<evidence type="ECO:0000313" key="4">
    <source>
        <dbReference type="Proteomes" id="UP000621560"/>
    </source>
</evidence>
<feature type="chain" id="PRO_5038885366" evidence="2">
    <location>
        <begin position="24"/>
        <end position="207"/>
    </location>
</feature>
<reference evidence="3" key="1">
    <citation type="submission" date="2020-09" db="EMBL/GenBank/DDBJ databases">
        <title>A novel bacterium of genus Paenibacillus, isolated from South China Sea.</title>
        <authorList>
            <person name="Huang H."/>
            <person name="Mo K."/>
            <person name="Hu Y."/>
        </authorList>
    </citation>
    <scope>NUCLEOTIDE SEQUENCE</scope>
    <source>
        <strain evidence="3">IB182496</strain>
    </source>
</reference>
<keyword evidence="4" id="KW-1185">Reference proteome</keyword>
<evidence type="ECO:0000256" key="2">
    <source>
        <dbReference type="SAM" id="SignalP"/>
    </source>
</evidence>
<feature type="signal peptide" evidence="2">
    <location>
        <begin position="1"/>
        <end position="23"/>
    </location>
</feature>
<feature type="region of interest" description="Disordered" evidence="1">
    <location>
        <begin position="24"/>
        <end position="61"/>
    </location>
</feature>
<dbReference type="EMBL" id="JACXIZ010000035">
    <property type="protein sequence ID" value="MBD2847238.1"/>
    <property type="molecule type" value="Genomic_DNA"/>
</dbReference>
<organism evidence="3 4">
    <name type="scientific">Paenibacillus sabuli</name>
    <dbReference type="NCBI Taxonomy" id="2772509"/>
    <lineage>
        <taxon>Bacteria</taxon>
        <taxon>Bacillati</taxon>
        <taxon>Bacillota</taxon>
        <taxon>Bacilli</taxon>
        <taxon>Bacillales</taxon>
        <taxon>Paenibacillaceae</taxon>
        <taxon>Paenibacillus</taxon>
    </lineage>
</organism>
<keyword evidence="2" id="KW-0732">Signal</keyword>